<dbReference type="Proteomes" id="UP000004848">
    <property type="component" value="Unassembled WGS sequence"/>
</dbReference>
<reference evidence="1 2" key="1">
    <citation type="submission" date="2006-05" db="EMBL/GenBank/DDBJ databases">
        <authorList>
            <person name="King G."/>
            <person name="Ferriera S."/>
            <person name="Johnson J."/>
            <person name="Kravitz S."/>
            <person name="Beeson K."/>
            <person name="Sutton G."/>
            <person name="Rogers Y.-H."/>
            <person name="Friedman R."/>
            <person name="Frazier M."/>
            <person name="Venter J.C."/>
        </authorList>
    </citation>
    <scope>NUCLEOTIDE SEQUENCE [LARGE SCALE GENOMIC DNA]</scope>
    <source>
        <strain evidence="2">ATCC 25650 / DSM 13394 / JCM 20685 / NBRC 16684 / NCIMB 2208 / IAM 12614 / B1</strain>
    </source>
</reference>
<sequence length="106" mass="12049">MAYRFPGHVRFQVLFADVGHIFGFLVLGEEMIKRLIAQRTYVFRDRVPPFFRIAEGRIDIENHAPEGVNPVPDDLANSEFCRSHGYSSAYCMHCRDTVSAACVQAL</sequence>
<name>A0NSM5_ROSAI</name>
<dbReference type="eggNOG" id="ENOG503383X">
    <property type="taxonomic scope" value="Bacteria"/>
</dbReference>
<proteinExistence type="predicted"/>
<gene>
    <name evidence="1" type="ORF">SIAM614_14200</name>
</gene>
<comment type="caution">
    <text evidence="1">The sequence shown here is derived from an EMBL/GenBank/DDBJ whole genome shotgun (WGS) entry which is preliminary data.</text>
</comment>
<accession>A0NSM5</accession>
<organism evidence="1 2">
    <name type="scientific">Roseibium aggregatum (strain ATCC 25650 / DSM 13394 / JCM 20685 / NBRC 16684 / NCIMB 2208 / IAM 12614 / B1)</name>
    <name type="common">Stappia aggregata</name>
    <dbReference type="NCBI Taxonomy" id="384765"/>
    <lineage>
        <taxon>Bacteria</taxon>
        <taxon>Pseudomonadati</taxon>
        <taxon>Pseudomonadota</taxon>
        <taxon>Alphaproteobacteria</taxon>
        <taxon>Hyphomicrobiales</taxon>
        <taxon>Stappiaceae</taxon>
        <taxon>Roseibium</taxon>
    </lineage>
</organism>
<protein>
    <submittedName>
        <fullName evidence="1">Uncharacterized protein</fullName>
    </submittedName>
</protein>
<dbReference type="AlphaFoldDB" id="A0NSM5"/>
<evidence type="ECO:0000313" key="1">
    <source>
        <dbReference type="EMBL" id="EAV43957.1"/>
    </source>
</evidence>
<evidence type="ECO:0000313" key="2">
    <source>
        <dbReference type="Proteomes" id="UP000004848"/>
    </source>
</evidence>
<dbReference type="EMBL" id="AAUW01000007">
    <property type="protein sequence ID" value="EAV43957.1"/>
    <property type="molecule type" value="Genomic_DNA"/>
</dbReference>